<sequence length="532" mass="58282">MIADSRTLADHMELGFGRREWAAPVWTVLRRHGEALHAGWVAPGPVRTQLATVLALPAAREATTLELAAPRAWEAFDPGAGDAFPHRDRGLFTYGFRVGEQQVLVPPTQTIATNRPPAKVLDSLLESQELAPKTDRHRAGGAKADADQALLRLDGATDPPVQPLFRGNRVVGLDSVTGDEAAAMLDRMLAWVHANVAGDGALPYTYWPSRGEWSSGDNVIRQLLATLGLIRAGRVPGRAATAELARANLARNLRAYLVDCGDHAAMECTGKGKLGATALAALAILEQEGTHGPHADAFAKLRAGVDRQWREDGGFQTFLWPAERNDCQNFYPGEALLFYAALHRHTGEPAVLERALRSFRCYRAWHRRHPNPAFVPWHAQACAALYHATGDDELRAFVVEMTDWLVTLQQWGAPLAPDLWGRFHVPGRPDYGPPHAASTGVYLEGLATAYALARDTGDTARAQTYRLAIRRGLRSLRQLQFVSEVDTFYISKPARVLGALRTEAYDNTVRLDNLGHALLALTNLPSWDTAEP</sequence>
<gene>
    <name evidence="1" type="ORF">SAMN05216241_10357</name>
</gene>
<proteinExistence type="predicted"/>
<evidence type="ECO:0000313" key="1">
    <source>
        <dbReference type="EMBL" id="SDF89351.1"/>
    </source>
</evidence>
<name>A0A1G7PSZ2_9PROT</name>
<reference evidence="1 2" key="1">
    <citation type="submission" date="2016-10" db="EMBL/GenBank/DDBJ databases">
        <authorList>
            <person name="de Groot N.N."/>
        </authorList>
    </citation>
    <scope>NUCLEOTIDE SEQUENCE [LARGE SCALE GENOMIC DNA]</scope>
    <source>
        <strain evidence="1 2">DSM 25584</strain>
    </source>
</reference>
<dbReference type="GO" id="GO:0005975">
    <property type="term" value="P:carbohydrate metabolic process"/>
    <property type="evidence" value="ECO:0007669"/>
    <property type="project" value="InterPro"/>
</dbReference>
<accession>A0A1G7PSZ2</accession>
<dbReference type="AlphaFoldDB" id="A0A1G7PSZ2"/>
<evidence type="ECO:0000313" key="2">
    <source>
        <dbReference type="Proteomes" id="UP000199415"/>
    </source>
</evidence>
<keyword evidence="2" id="KW-1185">Reference proteome</keyword>
<organism evidence="1 2">
    <name type="scientific">Limimonas halophila</name>
    <dbReference type="NCBI Taxonomy" id="1082479"/>
    <lineage>
        <taxon>Bacteria</taxon>
        <taxon>Pseudomonadati</taxon>
        <taxon>Pseudomonadota</taxon>
        <taxon>Alphaproteobacteria</taxon>
        <taxon>Rhodospirillales</taxon>
        <taxon>Rhodovibrionaceae</taxon>
        <taxon>Limimonas</taxon>
    </lineage>
</organism>
<protein>
    <submittedName>
        <fullName evidence="1">Uncharacterized protein</fullName>
    </submittedName>
</protein>
<dbReference type="OrthoDB" id="9810718at2"/>
<dbReference type="RefSeq" id="WP_090019198.1">
    <property type="nucleotide sequence ID" value="NZ_FNCE01000003.1"/>
</dbReference>
<dbReference type="Gene3D" id="1.50.10.10">
    <property type="match status" value="1"/>
</dbReference>
<dbReference type="SUPFAM" id="SSF48208">
    <property type="entry name" value="Six-hairpin glycosidases"/>
    <property type="match status" value="1"/>
</dbReference>
<dbReference type="EMBL" id="FNCE01000003">
    <property type="protein sequence ID" value="SDF89351.1"/>
    <property type="molecule type" value="Genomic_DNA"/>
</dbReference>
<dbReference type="InterPro" id="IPR008928">
    <property type="entry name" value="6-hairpin_glycosidase_sf"/>
</dbReference>
<dbReference type="InterPro" id="IPR012341">
    <property type="entry name" value="6hp_glycosidase-like_sf"/>
</dbReference>
<dbReference type="Proteomes" id="UP000199415">
    <property type="component" value="Unassembled WGS sequence"/>
</dbReference>